<organism evidence="16 17">
    <name type="scientific">Brassica napus</name>
    <name type="common">Rape</name>
    <dbReference type="NCBI Taxonomy" id="3708"/>
    <lineage>
        <taxon>Eukaryota</taxon>
        <taxon>Viridiplantae</taxon>
        <taxon>Streptophyta</taxon>
        <taxon>Embryophyta</taxon>
        <taxon>Tracheophyta</taxon>
        <taxon>Spermatophyta</taxon>
        <taxon>Magnoliopsida</taxon>
        <taxon>eudicotyledons</taxon>
        <taxon>Gunneridae</taxon>
        <taxon>Pentapetalae</taxon>
        <taxon>rosids</taxon>
        <taxon>malvids</taxon>
        <taxon>Brassicales</taxon>
        <taxon>Brassicaceae</taxon>
        <taxon>Brassiceae</taxon>
        <taxon>Brassica</taxon>
    </lineage>
</organism>
<evidence type="ECO:0000256" key="13">
    <source>
        <dbReference type="ARBA" id="ARBA00038405"/>
    </source>
</evidence>
<feature type="domain" description="Terpene synthase N-terminal" evidence="14">
    <location>
        <begin position="74"/>
        <end position="253"/>
    </location>
</feature>
<dbReference type="SFLD" id="SFLDG01017">
    <property type="entry name" value="Polyprenyl_Transferase_Like"/>
    <property type="match status" value="1"/>
</dbReference>
<keyword evidence="17" id="KW-1185">Reference proteome</keyword>
<sequence>MESTGLSFGPKNLPNVHRVLLHFKTNVSIFPSRWLHNHTLSLKPEKYHLLCVRATQSNDDLERTRPLVHFSPTLWGDHFLSVPLDVDEFDNLSREIEVTMKPKVRDMLMSFKNRDSERIRLIHLLVKLGIAYHFETEIDEILNKAFGKIDGIIAQQDDLETISTMFEVFRLRGYYMSCDAFSRFQGEDGNFKESLAEDIRGMLQLYQAAHLGTPSEDIMDEALRFTRHHLESLTGNHAASVSPHLSTHIKNALCRARYHNLEMLATREYISFYDQEEAHNETLLKFAKLNFNYCQLHYIQELKDLTKWWKDIDLSSKLPYIRDRIVEVFFGSVAMYFEPRYSLGRIIVAKLTAVATVFNDTCDAYGTLPEVTSLVDAFQRWDLGGTEKLPSYVRIVFGSVFETLEEIEQEMRPGGRSEIVQVVVDEMKKLARAYLALSKWSRESHVPTFEEYMEIGMRTSMDQYAAYSFIAMEDYDETQICEWYNSKPKMMEALNGVFRIVNDISTYEREMKRGEVATGLNCYMKQHEVTKEEAIEELNKIATNYYKLIMEEFLTTTAVPRPVLVRCLNVSRPVDIIYKESDKFTNPGELKDAIKSFFSFLFIQSKGRRYNSISSVKSPPKRTVLSLSSAVTSRSGDMITPEGKRNDHSSTFDFKSYMIGKAESVNAALDVSLPLLKPLTIQEAVRYSLLAGGKRVRSLLCIAACELVGGDEAIAMSAACAVEMIHTSSLIHDDLPCMDNADLRRGKPTNHKVFGEAMAVLAGDALLSLAFEHMTVMSSGLIAPERMIHAVIELAKAIGTKGLVAGQVVDLRSQGLNPDDVGLDRLEFIHLHKTAALLEAATVIGAIMGGGTRKRSTSLEMVDDILDVTKSSEELGKNAGQDVITGKVTYPRLIGLEKSRELAEKLSREAEEQLLGFDSDKAAPLVALASYIASSRMSFGLSSPHHACKVPICLKTNLSLSASVDDLESSRPLTQFSPSFWGDYFLSFSVDQSESDGLAKEIESVMKPNVRDRLMSSHSGDKEKIRIIHLLICLGISHYFDKEIEEILDQGFRKLNDIIAKEDDLETISIMFEVFRLYGHKMSCDNFERFKGEDGRFKESLAGDVRGMLQLYQAAHLGTPSEDILEEAMSFTRNQLECFASQEMSTLSPHLSTHIRNALYRPRCHNMEIFAAREYVSFYNHEEGHDEVLLRFAKLSFNYCRLLYIQEIKTLTKWWNNLDVPSKLPYVRDRIVETHFPALGPYFEPRYSLGRIIMTKIIIVVVILDDTCDAYGTFPEVKSLIDFLQRWDLGAIEELQGYLRIVARTLLETLGEIEREMKPRGRSASVQHTIDEIKSIGRAYLAISNWARAGHVPTFEEYMEVAMVTAGAGMDDFASYSFIAMEDCDEKPLYEWFNSKPRIFQALCVMYRLKNDIATYELEMKRGEVANGVNCYMKQHDVTKEETVEEFNKIYRENYKIMMEEFLTTKCVPRQILMRCLNISRTFDVICKEGDGYTEPLGNLKDMITSFFLHPIPL</sequence>
<keyword evidence="10" id="KW-0464">Manganese</keyword>
<dbReference type="InterPro" id="IPR034741">
    <property type="entry name" value="Terpene_cyclase-like_1_C"/>
</dbReference>
<dbReference type="InterPro" id="IPR005630">
    <property type="entry name" value="Terpene_synthase_metal-bd"/>
</dbReference>
<dbReference type="Pfam" id="PF03936">
    <property type="entry name" value="Terpene_synth_C"/>
    <property type="match status" value="2"/>
</dbReference>
<comment type="similarity">
    <text evidence="13">Belongs to the terpene synthase family. Tpsa subfamily.</text>
</comment>
<keyword evidence="9" id="KW-0460">Magnesium</keyword>
<evidence type="ECO:0000256" key="5">
    <source>
        <dbReference type="ARBA" id="ARBA00005221"/>
    </source>
</evidence>
<dbReference type="InterPro" id="IPR008930">
    <property type="entry name" value="Terpenoid_cyclase/PrenylTrfase"/>
</dbReference>
<dbReference type="InterPro" id="IPR033749">
    <property type="entry name" value="Polyprenyl_synt_CS"/>
</dbReference>
<feature type="domain" description="Terpene synthase metal-binding" evidence="15">
    <location>
        <begin position="310"/>
        <end position="547"/>
    </location>
</feature>
<dbReference type="Gene3D" id="1.10.600.10">
    <property type="entry name" value="Farnesyl Diphosphate Synthase"/>
    <property type="match status" value="3"/>
</dbReference>
<dbReference type="Proteomes" id="UP000824890">
    <property type="component" value="Unassembled WGS sequence"/>
</dbReference>
<evidence type="ECO:0000256" key="7">
    <source>
        <dbReference type="ARBA" id="ARBA00022723"/>
    </source>
</evidence>
<comment type="caution">
    <text evidence="16">The sequence shown here is derived from an EMBL/GenBank/DDBJ whole genome shotgun (WGS) entry which is preliminary data.</text>
</comment>
<keyword evidence="11" id="KW-0414">Isoprene biosynthesis</keyword>
<dbReference type="SFLD" id="SFLDS00005">
    <property type="entry name" value="Isoprenoid_Synthase_Type_I"/>
    <property type="match status" value="3"/>
</dbReference>
<evidence type="ECO:0000256" key="11">
    <source>
        <dbReference type="ARBA" id="ARBA00023229"/>
    </source>
</evidence>
<accession>A0ABQ8E0K7</accession>
<dbReference type="InterPro" id="IPR001906">
    <property type="entry name" value="Terpene_synth_N"/>
</dbReference>
<dbReference type="SFLD" id="SFLDG01014">
    <property type="entry name" value="Terpene_Cyclase_Like_1_N-term"/>
    <property type="match status" value="2"/>
</dbReference>
<dbReference type="SUPFAM" id="SSF48576">
    <property type="entry name" value="Terpenoid synthases"/>
    <property type="match status" value="3"/>
</dbReference>
<comment type="pathway">
    <text evidence="3">Isoprenoid biosynthesis; geranyl diphosphate biosynthesis; geranyl diphosphate from dimethylallyl diphosphate and isopentenyl diphosphate: step 1/1.</text>
</comment>
<name>A0ABQ8E0K7_BRANA</name>
<dbReference type="CDD" id="cd00684">
    <property type="entry name" value="Terpene_cyclase_plant_C1"/>
    <property type="match status" value="2"/>
</dbReference>
<dbReference type="InterPro" id="IPR050148">
    <property type="entry name" value="Terpene_synthase-like"/>
</dbReference>
<evidence type="ECO:0000256" key="9">
    <source>
        <dbReference type="ARBA" id="ARBA00022842"/>
    </source>
</evidence>
<dbReference type="InterPro" id="IPR053378">
    <property type="entry name" value="Prenyl_diphosphate_synthase"/>
</dbReference>
<evidence type="ECO:0000256" key="10">
    <source>
        <dbReference type="ARBA" id="ARBA00023211"/>
    </source>
</evidence>
<dbReference type="NCBIfam" id="NF045485">
    <property type="entry name" value="FPPsyn"/>
    <property type="match status" value="1"/>
</dbReference>
<keyword evidence="12" id="KW-0456">Lyase</keyword>
<dbReference type="InterPro" id="IPR008949">
    <property type="entry name" value="Isoprenoid_synthase_dom_sf"/>
</dbReference>
<dbReference type="EMBL" id="JAGKQM010000003">
    <property type="protein sequence ID" value="KAH0934221.1"/>
    <property type="molecule type" value="Genomic_DNA"/>
</dbReference>
<evidence type="ECO:0000256" key="3">
    <source>
        <dbReference type="ARBA" id="ARBA00004932"/>
    </source>
</evidence>
<evidence type="ECO:0000313" key="17">
    <source>
        <dbReference type="Proteomes" id="UP000824890"/>
    </source>
</evidence>
<comment type="pathway">
    <text evidence="5">Isoprenoid biosynthesis; geranylgeranyl diphosphate biosynthesis; geranylgeranyl diphosphate from farnesyl diphosphate and isopentenyl diphosphate: step 1/1.</text>
</comment>
<dbReference type="SUPFAM" id="SSF48239">
    <property type="entry name" value="Terpenoid cyclases/Protein prenyltransferases"/>
    <property type="match status" value="2"/>
</dbReference>
<dbReference type="PANTHER" id="PTHR31225:SF93">
    <property type="entry name" value="ALPHA-HUMULENE_(-)-(E)-BETA-CARYOPHYLLENE SYNTHASE"/>
    <property type="match status" value="1"/>
</dbReference>
<dbReference type="Gene3D" id="1.50.10.130">
    <property type="entry name" value="Terpene synthase, N-terminal domain"/>
    <property type="match status" value="2"/>
</dbReference>
<protein>
    <submittedName>
        <fullName evidence="16">Uncharacterized protein</fullName>
    </submittedName>
</protein>
<evidence type="ECO:0000256" key="2">
    <source>
        <dbReference type="ARBA" id="ARBA00001946"/>
    </source>
</evidence>
<evidence type="ECO:0000259" key="15">
    <source>
        <dbReference type="Pfam" id="PF03936"/>
    </source>
</evidence>
<comment type="similarity">
    <text evidence="6">Belongs to the FPP/GGPP synthase family.</text>
</comment>
<proteinExistence type="inferred from homology"/>
<evidence type="ECO:0000259" key="14">
    <source>
        <dbReference type="Pfam" id="PF01397"/>
    </source>
</evidence>
<feature type="domain" description="Terpene synthase N-terminal" evidence="14">
    <location>
        <begin position="981"/>
        <end position="1159"/>
    </location>
</feature>
<dbReference type="InterPro" id="IPR036965">
    <property type="entry name" value="Terpene_synth_N_sf"/>
</dbReference>
<dbReference type="PANTHER" id="PTHR31225">
    <property type="entry name" value="OS04G0344100 PROTEIN-RELATED"/>
    <property type="match status" value="1"/>
</dbReference>
<dbReference type="PROSITE" id="PS00723">
    <property type="entry name" value="POLYPRENYL_SYNTHASE_1"/>
    <property type="match status" value="1"/>
</dbReference>
<comment type="pathway">
    <text evidence="4">Isoprenoid biosynthesis; farnesyl diphosphate biosynthesis; farnesyl diphosphate from geranyl diphosphate and isopentenyl diphosphate: step 1/1.</text>
</comment>
<comment type="cofactor">
    <cofactor evidence="2">
        <name>Mg(2+)</name>
        <dbReference type="ChEBI" id="CHEBI:18420"/>
    </cofactor>
</comment>
<evidence type="ECO:0000313" key="16">
    <source>
        <dbReference type="EMBL" id="KAH0934221.1"/>
    </source>
</evidence>
<dbReference type="SFLD" id="SFLDG01019">
    <property type="entry name" value="Terpene_Cyclase_Like_1_C_Termi"/>
    <property type="match status" value="2"/>
</dbReference>
<dbReference type="InterPro" id="IPR000092">
    <property type="entry name" value="Polyprenyl_synt"/>
</dbReference>
<evidence type="ECO:0000256" key="8">
    <source>
        <dbReference type="ARBA" id="ARBA00022746"/>
    </source>
</evidence>
<dbReference type="Pfam" id="PF00348">
    <property type="entry name" value="polyprenyl_synt"/>
    <property type="match status" value="1"/>
</dbReference>
<feature type="domain" description="Terpene synthase metal-binding" evidence="15">
    <location>
        <begin position="1217"/>
        <end position="1456"/>
    </location>
</feature>
<reference evidence="16 17" key="1">
    <citation type="submission" date="2021-05" db="EMBL/GenBank/DDBJ databases">
        <title>Genome Assembly of Synthetic Allotetraploid Brassica napus Reveals Homoeologous Exchanges between Subgenomes.</title>
        <authorList>
            <person name="Davis J.T."/>
        </authorList>
    </citation>
    <scope>NUCLEOTIDE SEQUENCE [LARGE SCALE GENOMIC DNA]</scope>
    <source>
        <strain evidence="17">cv. Da-Ae</strain>
        <tissue evidence="16">Seedling</tissue>
    </source>
</reference>
<keyword evidence="8" id="KW-0125">Carotenoid biosynthesis</keyword>
<comment type="cofactor">
    <cofactor evidence="1">
        <name>Mn(2+)</name>
        <dbReference type="ChEBI" id="CHEBI:29035"/>
    </cofactor>
</comment>
<keyword evidence="7" id="KW-0479">Metal-binding</keyword>
<evidence type="ECO:0000256" key="1">
    <source>
        <dbReference type="ARBA" id="ARBA00001936"/>
    </source>
</evidence>
<dbReference type="Pfam" id="PF01397">
    <property type="entry name" value="Terpene_synth"/>
    <property type="match status" value="2"/>
</dbReference>
<dbReference type="CDD" id="cd00685">
    <property type="entry name" value="Trans_IPPS_HT"/>
    <property type="match status" value="1"/>
</dbReference>
<gene>
    <name evidence="16" type="ORF">HID58_011338</name>
</gene>
<evidence type="ECO:0000256" key="4">
    <source>
        <dbReference type="ARBA" id="ARBA00005035"/>
    </source>
</evidence>
<evidence type="ECO:0000256" key="12">
    <source>
        <dbReference type="ARBA" id="ARBA00023239"/>
    </source>
</evidence>
<dbReference type="InterPro" id="IPR044814">
    <property type="entry name" value="Terpene_cyclase_plant_C1"/>
</dbReference>
<evidence type="ECO:0000256" key="6">
    <source>
        <dbReference type="ARBA" id="ARBA00006706"/>
    </source>
</evidence>